<proteinExistence type="predicted"/>
<name>A0A7C9AP81_OPUST</name>
<organism evidence="1">
    <name type="scientific">Opuntia streptacantha</name>
    <name type="common">Prickly pear cactus</name>
    <name type="synonym">Opuntia cardona</name>
    <dbReference type="NCBI Taxonomy" id="393608"/>
    <lineage>
        <taxon>Eukaryota</taxon>
        <taxon>Viridiplantae</taxon>
        <taxon>Streptophyta</taxon>
        <taxon>Embryophyta</taxon>
        <taxon>Tracheophyta</taxon>
        <taxon>Spermatophyta</taxon>
        <taxon>Magnoliopsida</taxon>
        <taxon>eudicotyledons</taxon>
        <taxon>Gunneridae</taxon>
        <taxon>Pentapetalae</taxon>
        <taxon>Caryophyllales</taxon>
        <taxon>Cactineae</taxon>
        <taxon>Cactaceae</taxon>
        <taxon>Opuntioideae</taxon>
        <taxon>Opuntia</taxon>
    </lineage>
</organism>
<reference evidence="1" key="1">
    <citation type="journal article" date="2013" name="J. Plant Res.">
        <title>Effect of fungi and light on seed germination of three Opuntia species from semiarid lands of central Mexico.</title>
        <authorList>
            <person name="Delgado-Sanchez P."/>
            <person name="Jimenez-Bremont J.F."/>
            <person name="Guerrero-Gonzalez Mde L."/>
            <person name="Flores J."/>
        </authorList>
    </citation>
    <scope>NUCLEOTIDE SEQUENCE</scope>
    <source>
        <tissue evidence="1">Cladode</tissue>
    </source>
</reference>
<dbReference type="EMBL" id="GISG01251557">
    <property type="protein sequence ID" value="MBA4671650.1"/>
    <property type="molecule type" value="Transcribed_RNA"/>
</dbReference>
<accession>A0A7C9AP81</accession>
<reference evidence="1" key="2">
    <citation type="submission" date="2020-07" db="EMBL/GenBank/DDBJ databases">
        <authorList>
            <person name="Vera ALvarez R."/>
            <person name="Arias-Moreno D.M."/>
            <person name="Jimenez-Jacinto V."/>
            <person name="Jimenez-Bremont J.F."/>
            <person name="Swaminathan K."/>
            <person name="Moose S.P."/>
            <person name="Guerrero-Gonzalez M.L."/>
            <person name="Marino-Ramirez L."/>
            <person name="Landsman D."/>
            <person name="Rodriguez-Kessler M."/>
            <person name="Delgado-Sanchez P."/>
        </authorList>
    </citation>
    <scope>NUCLEOTIDE SEQUENCE</scope>
    <source>
        <tissue evidence="1">Cladode</tissue>
    </source>
</reference>
<dbReference type="AlphaFoldDB" id="A0A7C9AP81"/>
<sequence length="119" mass="12836">MGWCCCNIPCKVRTCACCSVVSSLFQAKVHLHTGPSYQPMLDIISFCCADCLNSIGNSAFNDFSLIQVSNQNFILLPFPTLIDRFSKNAVLTDDSSMAILLMSLHGPGKVEAVLAGNNS</sequence>
<evidence type="ECO:0000313" key="1">
    <source>
        <dbReference type="EMBL" id="MBA4671650.1"/>
    </source>
</evidence>
<protein>
    <submittedName>
        <fullName evidence="1">Uncharacterized protein</fullName>
    </submittedName>
</protein>